<evidence type="ECO:0000256" key="1">
    <source>
        <dbReference type="ARBA" id="ARBA00022679"/>
    </source>
</evidence>
<dbReference type="SUPFAM" id="SSF52540">
    <property type="entry name" value="P-loop containing nucleoside triphosphate hydrolases"/>
    <property type="match status" value="1"/>
</dbReference>
<dbReference type="InterPro" id="IPR027417">
    <property type="entry name" value="P-loop_NTPase"/>
</dbReference>
<evidence type="ECO:0000256" key="2">
    <source>
        <dbReference type="PIRSR" id="PIRSR637359-1"/>
    </source>
</evidence>
<feature type="signal peptide" evidence="4">
    <location>
        <begin position="1"/>
        <end position="17"/>
    </location>
</feature>
<dbReference type="Gene3D" id="3.40.50.300">
    <property type="entry name" value="P-loop containing nucleotide triphosphate hydrolases"/>
    <property type="match status" value="1"/>
</dbReference>
<organism evidence="5">
    <name type="scientific">Oikopleura dioica</name>
    <name type="common">Tunicate</name>
    <dbReference type="NCBI Taxonomy" id="34765"/>
    <lineage>
        <taxon>Eukaryota</taxon>
        <taxon>Metazoa</taxon>
        <taxon>Chordata</taxon>
        <taxon>Tunicata</taxon>
        <taxon>Appendicularia</taxon>
        <taxon>Copelata</taxon>
        <taxon>Oikopleuridae</taxon>
        <taxon>Oikopleura</taxon>
    </lineage>
</organism>
<dbReference type="InParanoid" id="E4WZ19"/>
<protein>
    <recommendedName>
        <fullName evidence="7">Sulfotransferase</fullName>
    </recommendedName>
</protein>
<reference evidence="5" key="1">
    <citation type="journal article" date="2010" name="Science">
        <title>Plasticity of animal genome architecture unmasked by rapid evolution of a pelagic tunicate.</title>
        <authorList>
            <person name="Denoeud F."/>
            <person name="Henriet S."/>
            <person name="Mungpakdee S."/>
            <person name="Aury J.M."/>
            <person name="Da Silva C."/>
            <person name="Brinkmann H."/>
            <person name="Mikhaleva J."/>
            <person name="Olsen L.C."/>
            <person name="Jubin C."/>
            <person name="Canestro C."/>
            <person name="Bouquet J.M."/>
            <person name="Danks G."/>
            <person name="Poulain J."/>
            <person name="Campsteijn C."/>
            <person name="Adamski M."/>
            <person name="Cross I."/>
            <person name="Yadetie F."/>
            <person name="Muffato M."/>
            <person name="Louis A."/>
            <person name="Butcher S."/>
            <person name="Tsagkogeorga G."/>
            <person name="Konrad A."/>
            <person name="Singh S."/>
            <person name="Jensen M.F."/>
            <person name="Cong E.H."/>
            <person name="Eikeseth-Otteraa H."/>
            <person name="Noel B."/>
            <person name="Anthouard V."/>
            <person name="Porcel B.M."/>
            <person name="Kachouri-Lafond R."/>
            <person name="Nishino A."/>
            <person name="Ugolini M."/>
            <person name="Chourrout P."/>
            <person name="Nishida H."/>
            <person name="Aasland R."/>
            <person name="Huzurbazar S."/>
            <person name="Westhof E."/>
            <person name="Delsuc F."/>
            <person name="Lehrach H."/>
            <person name="Reinhardt R."/>
            <person name="Weissenbach J."/>
            <person name="Roy S.W."/>
            <person name="Artiguenave F."/>
            <person name="Postlethwait J.H."/>
            <person name="Manak J.R."/>
            <person name="Thompson E.M."/>
            <person name="Jaillon O."/>
            <person name="Du Pasquier L."/>
            <person name="Boudinot P."/>
            <person name="Liberles D.A."/>
            <person name="Volff J.N."/>
            <person name="Philippe H."/>
            <person name="Lenhard B."/>
            <person name="Roest Crollius H."/>
            <person name="Wincker P."/>
            <person name="Chourrout D."/>
        </authorList>
    </citation>
    <scope>NUCLEOTIDE SEQUENCE [LARGE SCALE GENOMIC DNA]</scope>
</reference>
<dbReference type="GO" id="GO:0008146">
    <property type="term" value="F:sulfotransferase activity"/>
    <property type="evidence" value="ECO:0007669"/>
    <property type="project" value="InterPro"/>
</dbReference>
<evidence type="ECO:0008006" key="7">
    <source>
        <dbReference type="Google" id="ProtNLM"/>
    </source>
</evidence>
<keyword evidence="6" id="KW-1185">Reference proteome</keyword>
<dbReference type="OrthoDB" id="6052527at2759"/>
<dbReference type="PANTHER" id="PTHR10605">
    <property type="entry name" value="HEPARAN SULFATE SULFOTRANSFERASE"/>
    <property type="match status" value="1"/>
</dbReference>
<feature type="chain" id="PRO_5003192449" description="Sulfotransferase" evidence="4">
    <location>
        <begin position="18"/>
        <end position="265"/>
    </location>
</feature>
<evidence type="ECO:0000313" key="5">
    <source>
        <dbReference type="EMBL" id="CBY22414.1"/>
    </source>
</evidence>
<dbReference type="Proteomes" id="UP000001307">
    <property type="component" value="Unassembled WGS sequence"/>
</dbReference>
<evidence type="ECO:0000256" key="4">
    <source>
        <dbReference type="SAM" id="SignalP"/>
    </source>
</evidence>
<keyword evidence="4" id="KW-0732">Signal</keyword>
<proteinExistence type="predicted"/>
<dbReference type="PANTHER" id="PTHR10605:SF56">
    <property type="entry name" value="BIFUNCTIONAL HEPARAN SULFATE N-DEACETYLASE_N-SULFOTRANSFERASE"/>
    <property type="match status" value="1"/>
</dbReference>
<evidence type="ECO:0000313" key="6">
    <source>
        <dbReference type="Proteomes" id="UP000001307"/>
    </source>
</evidence>
<gene>
    <name evidence="5" type="ORF">GSOID_T00013165001</name>
</gene>
<dbReference type="AlphaFoldDB" id="E4WZ19"/>
<keyword evidence="1" id="KW-0808">Transferase</keyword>
<feature type="binding site" evidence="3">
    <location>
        <position position="236"/>
    </location>
    <ligand>
        <name>3'-phosphoadenylyl sulfate</name>
        <dbReference type="ChEBI" id="CHEBI:58339"/>
    </ligand>
</feature>
<accession>E4WZ19</accession>
<sequence>MVAATLLFVVFSSYTKAEFIFFGTNLWHKNDITGKEKTIPLKYAERGFNSENIEEVHDYILDHVSPYDREGVKRNLGPTTIIREEIRDKAYYDDKLLDHACPMDIRRSEKIKRSRVPDIIGIGFAKCGTGALAFLDCHPSATFRTNEPRYFDKESVLDDIIAANETGNLEALRRHRKIYASRLPHAADDELLIEKSPQYAGGKDYIRKKRALAMKIINPNVKLVAIVCDPVKRAYSQLRMKARRTAVTGFHFVFSLVLRVFLSTD</sequence>
<evidence type="ECO:0000256" key="3">
    <source>
        <dbReference type="PIRSR" id="PIRSR637359-2"/>
    </source>
</evidence>
<dbReference type="InterPro" id="IPR037359">
    <property type="entry name" value="NST/OST"/>
</dbReference>
<dbReference type="EMBL" id="FN653019">
    <property type="protein sequence ID" value="CBY22414.1"/>
    <property type="molecule type" value="Genomic_DNA"/>
</dbReference>
<feature type="active site" description="For sulfotransferase activity" evidence="2">
    <location>
        <position position="126"/>
    </location>
</feature>
<name>E4WZ19_OIKDI</name>